<dbReference type="OrthoDB" id="331263at2759"/>
<reference evidence="3" key="3">
    <citation type="submission" date="2022-06" db="UniProtKB">
        <authorList>
            <consortium name="EnsemblMetazoa"/>
        </authorList>
    </citation>
    <scope>IDENTIFICATION</scope>
</reference>
<gene>
    <name evidence="2" type="ORF">SSS_2971</name>
</gene>
<dbReference type="GO" id="GO:0042765">
    <property type="term" value="C:GPI-anchor transamidase complex"/>
    <property type="evidence" value="ECO:0007669"/>
    <property type="project" value="InterPro"/>
</dbReference>
<dbReference type="GO" id="GO:0016255">
    <property type="term" value="P:attachment of GPI anchor to protein"/>
    <property type="evidence" value="ECO:0007669"/>
    <property type="project" value="InterPro"/>
</dbReference>
<sequence length="619" mass="71427">MMIESIRKIFITIILINLICLLKLCSSSKFQEKLILKTLTDGKILSHFQFETFVANDFDRIYEARQNNHYDLFPLSLTNLLTKLQVHEFHLSLSKGFWKNSRWNLSPLDSPPNAFLKAWFLSDSNSDDRWKQLISVLAGQFCASINLIKPTETLRPQMSYSPSITNETINLGPSKNAYVASLPREAICTENLSPFRNILPCHHRKGLASLLKATKLFDSQFFSMNIEFKLYCLDLKKCDSTLGFKLTQDILVVHNPPHHLDGRFGWTINSLFGESLKNYCPLSDSSHVLIDATTLNMIDGAKLLLSPSKFINFETKPMNELESISVSSTNRLYADYDLKKIFSKIQEDNSTKKTLNMGIQYAASFENNRFPYSVRFDLINVQRHLNGIGVSTGGLTLMIENSLSNDVECIYLETIPWFLRIYLHTLKIENYNRIEHQRDHHPQLLHSEQEVNHLKPISMFYQPSIDRIRPHHIEIKILLPKKSITKISFDFDHQFMRWNEFPPDPNRGLDISPAVLTLFLDRNDTKSMSKIYDKFMPQILDNYLVRTETNLTIDLSDAFKEIQSPMETIPIRLYTKPLIVMMPTPDFSMPYNVICLVSTALSIAFGPIFNLTTRRNKTS</sequence>
<name>A0A834RFN2_SARSC</name>
<dbReference type="Proteomes" id="UP000070412">
    <property type="component" value="Unassembled WGS sequence"/>
</dbReference>
<keyword evidence="1" id="KW-0812">Transmembrane</keyword>
<dbReference type="EMBL" id="WVUK01000045">
    <property type="protein sequence ID" value="KAF7495776.1"/>
    <property type="molecule type" value="Genomic_DNA"/>
</dbReference>
<dbReference type="AlphaFoldDB" id="A0A834RFN2"/>
<proteinExistence type="predicted"/>
<evidence type="ECO:0000256" key="1">
    <source>
        <dbReference type="SAM" id="Phobius"/>
    </source>
</evidence>
<evidence type="ECO:0000313" key="3">
    <source>
        <dbReference type="EnsemblMetazoa" id="KAF7495776.1"/>
    </source>
</evidence>
<dbReference type="EnsemblMetazoa" id="SSS_2971s_mrna">
    <property type="protein sequence ID" value="KAF7495776.1"/>
    <property type="gene ID" value="SSS_2971"/>
</dbReference>
<organism evidence="2">
    <name type="scientific">Sarcoptes scabiei</name>
    <name type="common">Itch mite</name>
    <name type="synonym">Acarus scabiei</name>
    <dbReference type="NCBI Taxonomy" id="52283"/>
    <lineage>
        <taxon>Eukaryota</taxon>
        <taxon>Metazoa</taxon>
        <taxon>Ecdysozoa</taxon>
        <taxon>Arthropoda</taxon>
        <taxon>Chelicerata</taxon>
        <taxon>Arachnida</taxon>
        <taxon>Acari</taxon>
        <taxon>Acariformes</taxon>
        <taxon>Sarcoptiformes</taxon>
        <taxon>Astigmata</taxon>
        <taxon>Psoroptidia</taxon>
        <taxon>Sarcoptoidea</taxon>
        <taxon>Sarcoptidae</taxon>
        <taxon>Sarcoptinae</taxon>
        <taxon>Sarcoptes</taxon>
    </lineage>
</organism>
<dbReference type="Pfam" id="PF04113">
    <property type="entry name" value="Gpi16"/>
    <property type="match status" value="2"/>
</dbReference>
<keyword evidence="1" id="KW-0472">Membrane</keyword>
<keyword evidence="1" id="KW-1133">Transmembrane helix</keyword>
<reference evidence="4" key="1">
    <citation type="journal article" date="2020" name="PLoS Negl. Trop. Dis.">
        <title>High-quality nuclear genome for Sarcoptes scabiei-A critical resource for a neglected parasite.</title>
        <authorList>
            <person name="Korhonen P.K."/>
            <person name="Gasser R.B."/>
            <person name="Ma G."/>
            <person name="Wang T."/>
            <person name="Stroehlein A.J."/>
            <person name="Young N.D."/>
            <person name="Ang C.S."/>
            <person name="Fernando D.D."/>
            <person name="Lu H.C."/>
            <person name="Taylor S."/>
            <person name="Reynolds S.L."/>
            <person name="Mofiz E."/>
            <person name="Najaraj S.H."/>
            <person name="Gowda H."/>
            <person name="Madugundu A."/>
            <person name="Renuse S."/>
            <person name="Holt D."/>
            <person name="Pandey A."/>
            <person name="Papenfuss A.T."/>
            <person name="Fischer K."/>
        </authorList>
    </citation>
    <scope>NUCLEOTIDE SEQUENCE [LARGE SCALE GENOMIC DNA]</scope>
</reference>
<dbReference type="PANTHER" id="PTHR12959:SF11">
    <property type="entry name" value="GPI TRANSAMIDASE COMPONENT PIG-T"/>
    <property type="match status" value="1"/>
</dbReference>
<protein>
    <submittedName>
        <fullName evidence="2">GPI transamidase component PIG-T</fullName>
    </submittedName>
</protein>
<dbReference type="PANTHER" id="PTHR12959">
    <property type="entry name" value="GPI TRANSAMIDASE COMPONENT PIG-T-RELATED"/>
    <property type="match status" value="1"/>
</dbReference>
<dbReference type="InterPro" id="IPR007245">
    <property type="entry name" value="PIG-T"/>
</dbReference>
<feature type="transmembrane region" description="Helical" evidence="1">
    <location>
        <begin position="589"/>
        <end position="609"/>
    </location>
</feature>
<accession>A0A834RFN2</accession>
<reference evidence="2" key="2">
    <citation type="submission" date="2020-01" db="EMBL/GenBank/DDBJ databases">
        <authorList>
            <person name="Korhonen P.K.K."/>
            <person name="Guangxu M.G."/>
            <person name="Wang T.W."/>
            <person name="Stroehlein A.J.S."/>
            <person name="Young N.D."/>
            <person name="Ang C.-S.A."/>
            <person name="Fernando D.W.F."/>
            <person name="Lu H.L."/>
            <person name="Taylor S.T."/>
            <person name="Ehtesham M.E.M."/>
            <person name="Najaraj S.H.N."/>
            <person name="Harsha G.H.G."/>
            <person name="Madugundu A.M."/>
            <person name="Renuse S.R."/>
            <person name="Holt D.H."/>
            <person name="Pandey A.P."/>
            <person name="Papenfuss A.P."/>
            <person name="Gasser R.B.G."/>
            <person name="Fischer K.F."/>
        </authorList>
    </citation>
    <scope>NUCLEOTIDE SEQUENCE</scope>
    <source>
        <strain evidence="2">SSS_KF_BRIS2020</strain>
    </source>
</reference>
<evidence type="ECO:0000313" key="4">
    <source>
        <dbReference type="Proteomes" id="UP000070412"/>
    </source>
</evidence>
<evidence type="ECO:0000313" key="2">
    <source>
        <dbReference type="EMBL" id="KAF7495776.1"/>
    </source>
</evidence>
<keyword evidence="4" id="KW-1185">Reference proteome</keyword>